<gene>
    <name evidence="1" type="ORF">LEP1GSC047_1247</name>
</gene>
<comment type="caution">
    <text evidence="1">The sequence shown here is derived from an EMBL/GenBank/DDBJ whole genome shotgun (WGS) entry which is preliminary data.</text>
</comment>
<dbReference type="AlphaFoldDB" id="V6H8W0"/>
<organism evidence="1 2">
    <name type="scientific">Leptospira inadai serovar Lyme str. 10</name>
    <dbReference type="NCBI Taxonomy" id="1049790"/>
    <lineage>
        <taxon>Bacteria</taxon>
        <taxon>Pseudomonadati</taxon>
        <taxon>Spirochaetota</taxon>
        <taxon>Spirochaetia</taxon>
        <taxon>Leptospirales</taxon>
        <taxon>Leptospiraceae</taxon>
        <taxon>Leptospira</taxon>
    </lineage>
</organism>
<sequence>MTVRISTWTANKTFLFKPYQIERLLRWPNLAVLSSIISEFKRLLF</sequence>
<name>V6H8W0_9LEPT</name>
<reference evidence="1 2" key="1">
    <citation type="submission" date="2013-05" db="EMBL/GenBank/DDBJ databases">
        <authorList>
            <person name="Harkins D.M."/>
            <person name="Durkin A.S."/>
            <person name="Brinkac L.M."/>
            <person name="Haft D.H."/>
            <person name="Selengut J.D."/>
            <person name="Sanka R."/>
            <person name="DePew J."/>
            <person name="Purushe J."/>
            <person name="Hartskeerl R.A."/>
            <person name="Ahmed A."/>
            <person name="van der Linden H."/>
            <person name="Goris M.G.A."/>
            <person name="Vinetz J.M."/>
            <person name="Sutton G.G."/>
            <person name="Nierman W.C."/>
            <person name="Fouts D.E."/>
        </authorList>
    </citation>
    <scope>NUCLEOTIDE SEQUENCE [LARGE SCALE GENOMIC DNA]</scope>
    <source>
        <strain evidence="1 2">10</strain>
    </source>
</reference>
<dbReference type="STRING" id="1049790.LEP1GSC047_1247"/>
<dbReference type="Proteomes" id="UP000018719">
    <property type="component" value="Unassembled WGS sequence"/>
</dbReference>
<evidence type="ECO:0000313" key="1">
    <source>
        <dbReference type="EMBL" id="EQA35426.1"/>
    </source>
</evidence>
<proteinExistence type="predicted"/>
<accession>V6H8W0</accession>
<evidence type="ECO:0000313" key="2">
    <source>
        <dbReference type="Proteomes" id="UP000018719"/>
    </source>
</evidence>
<protein>
    <submittedName>
        <fullName evidence="1">Uncharacterized protein</fullName>
    </submittedName>
</protein>
<dbReference type="EMBL" id="AHMM02000025">
    <property type="protein sequence ID" value="EQA35426.1"/>
    <property type="molecule type" value="Genomic_DNA"/>
</dbReference>